<dbReference type="STRING" id="1150368.SAMN02927921_00567"/>
<protein>
    <submittedName>
        <fullName evidence="2">Uncharacterized protein</fullName>
    </submittedName>
</protein>
<dbReference type="EMBL" id="FPJE01000002">
    <property type="protein sequence ID" value="SFW20890.1"/>
    <property type="molecule type" value="Genomic_DNA"/>
</dbReference>
<dbReference type="Proteomes" id="UP000182248">
    <property type="component" value="Unassembled WGS sequence"/>
</dbReference>
<feature type="region of interest" description="Disordered" evidence="1">
    <location>
        <begin position="1"/>
        <end position="22"/>
    </location>
</feature>
<reference evidence="2 3" key="1">
    <citation type="submission" date="2016-11" db="EMBL/GenBank/DDBJ databases">
        <authorList>
            <person name="Jaros S."/>
            <person name="Januszkiewicz K."/>
            <person name="Wedrychowicz H."/>
        </authorList>
    </citation>
    <scope>NUCLEOTIDE SEQUENCE [LARGE SCALE GENOMIC DNA]</scope>
    <source>
        <strain evidence="2 3">CGMCC 1.12145</strain>
    </source>
</reference>
<evidence type="ECO:0000256" key="1">
    <source>
        <dbReference type="SAM" id="MobiDB-lite"/>
    </source>
</evidence>
<proteinExistence type="predicted"/>
<dbReference type="AlphaFoldDB" id="A0A1K1MCL4"/>
<evidence type="ECO:0000313" key="2">
    <source>
        <dbReference type="EMBL" id="SFW20890.1"/>
    </source>
</evidence>
<dbReference type="RefSeq" id="WP_217652324.1">
    <property type="nucleotide sequence ID" value="NZ_FPJE01000002.1"/>
</dbReference>
<name>A0A1K1MCL4_9FLAO</name>
<sequence>MALKNEGCSDTGVISRSALTGSGRWDGLQRSRRLYDDYSDTAYTKLNFNIILYEAKPYVFIDVLIFYFL</sequence>
<accession>A0A1K1MCL4</accession>
<gene>
    <name evidence="2" type="ORF">SAMN02927921_00567</name>
</gene>
<organism evidence="2 3">
    <name type="scientific">Sinomicrobium oceani</name>
    <dbReference type="NCBI Taxonomy" id="1150368"/>
    <lineage>
        <taxon>Bacteria</taxon>
        <taxon>Pseudomonadati</taxon>
        <taxon>Bacteroidota</taxon>
        <taxon>Flavobacteriia</taxon>
        <taxon>Flavobacteriales</taxon>
        <taxon>Flavobacteriaceae</taxon>
        <taxon>Sinomicrobium</taxon>
    </lineage>
</organism>
<evidence type="ECO:0000313" key="3">
    <source>
        <dbReference type="Proteomes" id="UP000182248"/>
    </source>
</evidence>
<keyword evidence="3" id="KW-1185">Reference proteome</keyword>